<evidence type="ECO:0000256" key="1">
    <source>
        <dbReference type="ARBA" id="ARBA00004141"/>
    </source>
</evidence>
<keyword evidence="7 9" id="KW-1133">Transmembrane helix</keyword>
<feature type="transmembrane region" description="Helical" evidence="9">
    <location>
        <begin position="6"/>
        <end position="24"/>
    </location>
</feature>
<dbReference type="GO" id="GO:0008120">
    <property type="term" value="F:ceramide glucosyltransferase activity"/>
    <property type="evidence" value="ECO:0007669"/>
    <property type="project" value="TreeGrafter"/>
</dbReference>
<keyword evidence="6 9" id="KW-0812">Transmembrane</keyword>
<evidence type="ECO:0000256" key="6">
    <source>
        <dbReference type="ARBA" id="ARBA00022692"/>
    </source>
</evidence>
<evidence type="ECO:0000256" key="3">
    <source>
        <dbReference type="ARBA" id="ARBA00004991"/>
    </source>
</evidence>
<evidence type="ECO:0000256" key="5">
    <source>
        <dbReference type="ARBA" id="ARBA00022679"/>
    </source>
</evidence>
<evidence type="ECO:0000259" key="10">
    <source>
        <dbReference type="Pfam" id="PF00535"/>
    </source>
</evidence>
<comment type="pathway">
    <text evidence="2">Lipid metabolism; sphingolipid metabolism.</text>
</comment>
<evidence type="ECO:0000256" key="7">
    <source>
        <dbReference type="ARBA" id="ARBA00022989"/>
    </source>
</evidence>
<comment type="caution">
    <text evidence="11">The sequence shown here is derived from an EMBL/GenBank/DDBJ whole genome shotgun (WGS) entry which is preliminary data.</text>
</comment>
<dbReference type="GO" id="GO:0006679">
    <property type="term" value="P:glucosylceramide biosynthetic process"/>
    <property type="evidence" value="ECO:0007669"/>
    <property type="project" value="TreeGrafter"/>
</dbReference>
<dbReference type="GO" id="GO:0016020">
    <property type="term" value="C:membrane"/>
    <property type="evidence" value="ECO:0007669"/>
    <property type="project" value="UniProtKB-SubCell"/>
</dbReference>
<dbReference type="AlphaFoldDB" id="A0A3D3R7V0"/>
<dbReference type="SUPFAM" id="SSF53448">
    <property type="entry name" value="Nucleotide-diphospho-sugar transferases"/>
    <property type="match status" value="1"/>
</dbReference>
<dbReference type="InterPro" id="IPR029044">
    <property type="entry name" value="Nucleotide-diphossugar_trans"/>
</dbReference>
<dbReference type="InterPro" id="IPR001173">
    <property type="entry name" value="Glyco_trans_2-like"/>
</dbReference>
<dbReference type="CDD" id="cd00761">
    <property type="entry name" value="Glyco_tranf_GTA_type"/>
    <property type="match status" value="1"/>
</dbReference>
<accession>A0A3D3R7V0</accession>
<feature type="domain" description="Glycosyltransferase 2-like" evidence="10">
    <location>
        <begin position="47"/>
        <end position="188"/>
    </location>
</feature>
<evidence type="ECO:0000256" key="2">
    <source>
        <dbReference type="ARBA" id="ARBA00004760"/>
    </source>
</evidence>
<evidence type="ECO:0000256" key="9">
    <source>
        <dbReference type="SAM" id="Phobius"/>
    </source>
</evidence>
<name>A0A3D3R7V0_9PLAN</name>
<sequence length="419" mass="47094">MYQLATVSSLCLIVFGALYLYWGSRAARLYRSIRDQRADEDYTPVATVILPLRGNDPFLVHCLDGLLNQDYPDYRVKIVVDHVSDPALGFVRQYLRKYPHPNCEVSIRHQQAFNCGLKNATLIQAIQSVSADVEVVAWLDADVLPHRRWLRDLVAPLRDAEVGIASGIRWYAPQSTNAGTLVRHAWNAAAVLQMLSLDIAWGGSIALSRSVFQDPRFSNTLCKMMWDDTGLKSIADQLNQKLVFSPTATMINAESIALDSSLRFITRQMVNARFYHSHFWFIATLGFVSALAQTVLVGLGLLFLYQGQQLAAGLVMGVLAFAGGSVAFSIYRVGSHIEQLVRSRGGEFRRHPLKTVGYLWLMPYLFCGCLIAAIRTRTINWRGVIYYVPAPFEIYINHYEPFQKPAPMSVRAELENVSI</sequence>
<keyword evidence="8 9" id="KW-0472">Membrane</keyword>
<dbReference type="PANTHER" id="PTHR12726:SF0">
    <property type="entry name" value="CERAMIDE GLUCOSYLTRANSFERASE"/>
    <property type="match status" value="1"/>
</dbReference>
<protein>
    <submittedName>
        <fullName evidence="11">Glycosyl transferase</fullName>
    </submittedName>
</protein>
<comment type="subcellular location">
    <subcellularLocation>
        <location evidence="1">Membrane</location>
        <topology evidence="1">Multi-pass membrane protein</topology>
    </subcellularLocation>
</comment>
<dbReference type="InterPro" id="IPR025993">
    <property type="entry name" value="Ceramide_glucosylTrfase"/>
</dbReference>
<feature type="transmembrane region" description="Helical" evidence="9">
    <location>
        <begin position="279"/>
        <end position="305"/>
    </location>
</feature>
<feature type="transmembrane region" description="Helical" evidence="9">
    <location>
        <begin position="311"/>
        <end position="334"/>
    </location>
</feature>
<evidence type="ECO:0000313" key="12">
    <source>
        <dbReference type="Proteomes" id="UP000263642"/>
    </source>
</evidence>
<evidence type="ECO:0000256" key="8">
    <source>
        <dbReference type="ARBA" id="ARBA00023136"/>
    </source>
</evidence>
<dbReference type="Pfam" id="PF00535">
    <property type="entry name" value="Glycos_transf_2"/>
    <property type="match status" value="1"/>
</dbReference>
<keyword evidence="5 11" id="KW-0808">Transferase</keyword>
<evidence type="ECO:0000256" key="4">
    <source>
        <dbReference type="ARBA" id="ARBA00022676"/>
    </source>
</evidence>
<dbReference type="PANTHER" id="PTHR12726">
    <property type="entry name" value="CERAMIDE GLUCOSYLTRANSFERASE"/>
    <property type="match status" value="1"/>
</dbReference>
<reference evidence="11 12" key="1">
    <citation type="journal article" date="2018" name="Nat. Biotechnol.">
        <title>A standardized bacterial taxonomy based on genome phylogeny substantially revises the tree of life.</title>
        <authorList>
            <person name="Parks D.H."/>
            <person name="Chuvochina M."/>
            <person name="Waite D.W."/>
            <person name="Rinke C."/>
            <person name="Skarshewski A."/>
            <person name="Chaumeil P.A."/>
            <person name="Hugenholtz P."/>
        </authorList>
    </citation>
    <scope>NUCLEOTIDE SEQUENCE [LARGE SCALE GENOMIC DNA]</scope>
    <source>
        <strain evidence="11">UBA9375</strain>
    </source>
</reference>
<dbReference type="Gene3D" id="3.90.550.10">
    <property type="entry name" value="Spore Coat Polysaccharide Biosynthesis Protein SpsA, Chain A"/>
    <property type="match status" value="1"/>
</dbReference>
<gene>
    <name evidence="11" type="ORF">DIT97_17105</name>
</gene>
<dbReference type="Proteomes" id="UP000263642">
    <property type="component" value="Unassembled WGS sequence"/>
</dbReference>
<comment type="pathway">
    <text evidence="3">Sphingolipid metabolism.</text>
</comment>
<organism evidence="11 12">
    <name type="scientific">Gimesia maris</name>
    <dbReference type="NCBI Taxonomy" id="122"/>
    <lineage>
        <taxon>Bacteria</taxon>
        <taxon>Pseudomonadati</taxon>
        <taxon>Planctomycetota</taxon>
        <taxon>Planctomycetia</taxon>
        <taxon>Planctomycetales</taxon>
        <taxon>Planctomycetaceae</taxon>
        <taxon>Gimesia</taxon>
    </lineage>
</organism>
<feature type="transmembrane region" description="Helical" evidence="9">
    <location>
        <begin position="355"/>
        <end position="374"/>
    </location>
</feature>
<proteinExistence type="predicted"/>
<evidence type="ECO:0000313" key="11">
    <source>
        <dbReference type="EMBL" id="HCO24656.1"/>
    </source>
</evidence>
<dbReference type="EMBL" id="DQAY01000104">
    <property type="protein sequence ID" value="HCO24656.1"/>
    <property type="molecule type" value="Genomic_DNA"/>
</dbReference>
<keyword evidence="4" id="KW-0328">Glycosyltransferase</keyword>